<dbReference type="AlphaFoldDB" id="A0A211YPT2"/>
<evidence type="ECO:0008006" key="3">
    <source>
        <dbReference type="Google" id="ProtNLM"/>
    </source>
</evidence>
<reference evidence="1 2" key="1">
    <citation type="submission" date="2017-05" db="EMBL/GenBank/DDBJ databases">
        <title>The draft genome of the hyperthermophilic archaeon 'Pyrodictium delaneyi strain Hulk', an iron and nitrate reducer, reveals the capacity for sulfate reduction.</title>
        <authorList>
            <person name="Demey L.M."/>
            <person name="Miller C."/>
            <person name="Manzella M."/>
            <person name="Reguera G."/>
            <person name="Kashefi K."/>
        </authorList>
    </citation>
    <scope>NUCLEOTIDE SEQUENCE [LARGE SCALE GENOMIC DNA]</scope>
    <source>
        <strain evidence="1 2">Hulk</strain>
    </source>
</reference>
<dbReference type="Gene3D" id="3.40.720.10">
    <property type="entry name" value="Alkaline Phosphatase, subunit A"/>
    <property type="match status" value="1"/>
</dbReference>
<protein>
    <recommendedName>
        <fullName evidence="3">Type I phosphodiesterase/nucleotide pyrophosphatase</fullName>
    </recommendedName>
</protein>
<comment type="caution">
    <text evidence="1">The sequence shown here is derived from an EMBL/GenBank/DDBJ whole genome shotgun (WGS) entry which is preliminary data.</text>
</comment>
<keyword evidence="2" id="KW-1185">Reference proteome</keyword>
<gene>
    <name evidence="1" type="ORF">Pdsh_03800</name>
</gene>
<evidence type="ECO:0000313" key="1">
    <source>
        <dbReference type="EMBL" id="OWJ54847.1"/>
    </source>
</evidence>
<dbReference type="EMBL" id="NCQP01000002">
    <property type="protein sequence ID" value="OWJ54847.1"/>
    <property type="molecule type" value="Genomic_DNA"/>
</dbReference>
<proteinExistence type="predicted"/>
<dbReference type="InterPro" id="IPR002591">
    <property type="entry name" value="Phosphodiest/P_Trfase"/>
</dbReference>
<name>A0A211YPT2_9CREN</name>
<organism evidence="1 2">
    <name type="scientific">Pyrodictium delaneyi</name>
    <dbReference type="NCBI Taxonomy" id="1273541"/>
    <lineage>
        <taxon>Archaea</taxon>
        <taxon>Thermoproteota</taxon>
        <taxon>Thermoprotei</taxon>
        <taxon>Desulfurococcales</taxon>
        <taxon>Pyrodictiaceae</taxon>
        <taxon>Pyrodictium</taxon>
    </lineage>
</organism>
<accession>A0A211YPT2</accession>
<sequence length="497" mass="56336">MNGQTLRNTIVIGLDGMPLSIFDLVFENGVMPFTRSVWSRLVVSESNVFVPLTAPSWVSISTGVNPGKHGVFDFFYVDVDHSELRPVTKAMVERPLVNEITATSGLESIVLGVPFAYPPFVRSNNVVVSGWLTPRLRAWPPGEEEIARRFGVAEGPPSPGDLEGYVDSIVEGLERKAELIEYYYTRRRWRLFYFMLPEPDWVFHYLYGDILEGSRRGRRALRVFERIDRVLRLVFENLPDNSFVVLCSDHGFAVARRAVNGNVLLERLGLLKRRESGLSLRSRLLLSVARLLPPWLKSRLKYSSLAFLVRKVGAAEPFMMSSLPVDYSSSMAFMTTSYNVYVNPRLGREVRQRVRSTVLEAFRRYSDMLSVVEYGDRFFWGPYVGRAPDVVVIPRDGFNVTTKLMYRRVVEDGRWYVHSSRGMLALYTNDGDVGVRLPGDRLPSTADIVPTVLAFLGLPLDPEFDGEPLLEGVDPGRLGRRSYRVIARIGKRLARGL</sequence>
<dbReference type="Pfam" id="PF01663">
    <property type="entry name" value="Phosphodiest"/>
    <property type="match status" value="1"/>
</dbReference>
<dbReference type="InterPro" id="IPR017850">
    <property type="entry name" value="Alkaline_phosphatase_core_sf"/>
</dbReference>
<dbReference type="SUPFAM" id="SSF53649">
    <property type="entry name" value="Alkaline phosphatase-like"/>
    <property type="match status" value="1"/>
</dbReference>
<dbReference type="Proteomes" id="UP000196694">
    <property type="component" value="Unassembled WGS sequence"/>
</dbReference>
<evidence type="ECO:0000313" key="2">
    <source>
        <dbReference type="Proteomes" id="UP000196694"/>
    </source>
</evidence>
<dbReference type="RefSeq" id="WP_088171835.1">
    <property type="nucleotide sequence ID" value="NZ_NCQP01000002.1"/>
</dbReference>